<dbReference type="PANTHER" id="PTHR31672">
    <property type="entry name" value="BNACNNG10540D PROTEIN"/>
    <property type="match status" value="1"/>
</dbReference>
<organism evidence="1 2">
    <name type="scientific">Centaurea solstitialis</name>
    <name type="common">yellow star-thistle</name>
    <dbReference type="NCBI Taxonomy" id="347529"/>
    <lineage>
        <taxon>Eukaryota</taxon>
        <taxon>Viridiplantae</taxon>
        <taxon>Streptophyta</taxon>
        <taxon>Embryophyta</taxon>
        <taxon>Tracheophyta</taxon>
        <taxon>Spermatophyta</taxon>
        <taxon>Magnoliopsida</taxon>
        <taxon>eudicotyledons</taxon>
        <taxon>Gunneridae</taxon>
        <taxon>Pentapetalae</taxon>
        <taxon>asterids</taxon>
        <taxon>campanulids</taxon>
        <taxon>Asterales</taxon>
        <taxon>Asteraceae</taxon>
        <taxon>Carduoideae</taxon>
        <taxon>Cardueae</taxon>
        <taxon>Centaureinae</taxon>
        <taxon>Centaurea</taxon>
    </lineage>
</organism>
<dbReference type="PANTHER" id="PTHR31672:SF13">
    <property type="entry name" value="F-BOX PROTEIN CPR30-LIKE"/>
    <property type="match status" value="1"/>
</dbReference>
<keyword evidence="2" id="KW-1185">Reference proteome</keyword>
<dbReference type="InterPro" id="IPR015915">
    <property type="entry name" value="Kelch-typ_b-propeller"/>
</dbReference>
<dbReference type="AlphaFoldDB" id="A0AA38W7R1"/>
<evidence type="ECO:0000313" key="2">
    <source>
        <dbReference type="Proteomes" id="UP001172457"/>
    </source>
</evidence>
<sequence>MLRAPRCHMQIKPLTGPTGKNSAPGMGVGRYPFRSKFKIVVIKSVFNFHPFQDSGCITIRYFFFMKSHGIVVYKFGVNSLRGEYKLLRIFIGDPPLQYHFIPACPTVFEAEVYTLDTSQWRSLGQVPCQLHGFRGPFLNGCFHWNVSHQDENICTFDSDKERRFNYFRRLLLDLKIVFKGCLCKSYTYDFQLTTWVIRQYTVKESWHKELVISQPICAGGPDWRPVKDCMYVFGGLQDGTILVVAGNKLFAYCPKSKTIEDLAILSRQSILLTHRPSFIKLQNIDSERVHTF</sequence>
<protein>
    <recommendedName>
        <fullName evidence="3">F-box associated domain-containing protein</fullName>
    </recommendedName>
</protein>
<accession>A0AA38W7R1</accession>
<proteinExistence type="predicted"/>
<dbReference type="EMBL" id="JARYMX010000004">
    <property type="protein sequence ID" value="KAJ9551647.1"/>
    <property type="molecule type" value="Genomic_DNA"/>
</dbReference>
<name>A0AA38W7R1_9ASTR</name>
<dbReference type="SUPFAM" id="SSF117281">
    <property type="entry name" value="Kelch motif"/>
    <property type="match status" value="1"/>
</dbReference>
<gene>
    <name evidence="1" type="ORF">OSB04_015692</name>
</gene>
<evidence type="ECO:0008006" key="3">
    <source>
        <dbReference type="Google" id="ProtNLM"/>
    </source>
</evidence>
<dbReference type="InterPro" id="IPR050796">
    <property type="entry name" value="SCF_F-box_component"/>
</dbReference>
<evidence type="ECO:0000313" key="1">
    <source>
        <dbReference type="EMBL" id="KAJ9551647.1"/>
    </source>
</evidence>
<dbReference type="Proteomes" id="UP001172457">
    <property type="component" value="Chromosome 4"/>
</dbReference>
<comment type="caution">
    <text evidence="1">The sequence shown here is derived from an EMBL/GenBank/DDBJ whole genome shotgun (WGS) entry which is preliminary data.</text>
</comment>
<reference evidence="1" key="1">
    <citation type="submission" date="2023-03" db="EMBL/GenBank/DDBJ databases">
        <title>Chromosome-scale reference genome and RAD-based genetic map of yellow starthistle (Centaurea solstitialis) reveal putative structural variation and QTLs associated with invader traits.</title>
        <authorList>
            <person name="Reatini B."/>
            <person name="Cang F.A."/>
            <person name="Jiang Q."/>
            <person name="Mckibben M.T.W."/>
            <person name="Barker M.S."/>
            <person name="Rieseberg L.H."/>
            <person name="Dlugosch K.M."/>
        </authorList>
    </citation>
    <scope>NUCLEOTIDE SEQUENCE</scope>
    <source>
        <strain evidence="1">CAN-66</strain>
        <tissue evidence="1">Leaf</tissue>
    </source>
</reference>